<keyword evidence="1" id="KW-1133">Transmembrane helix</keyword>
<accession>A0A7H8UGY6</accession>
<protein>
    <recommendedName>
        <fullName evidence="4">Inner membrane protein</fullName>
    </recommendedName>
</protein>
<feature type="transmembrane region" description="Helical" evidence="1">
    <location>
        <begin position="148"/>
        <end position="165"/>
    </location>
</feature>
<feature type="transmembrane region" description="Helical" evidence="1">
    <location>
        <begin position="90"/>
        <end position="111"/>
    </location>
</feature>
<keyword evidence="1" id="KW-0812">Transmembrane</keyword>
<organism evidence="2 3">
    <name type="scientific">Enterobacter cloacae</name>
    <dbReference type="NCBI Taxonomy" id="550"/>
    <lineage>
        <taxon>Bacteria</taxon>
        <taxon>Pseudomonadati</taxon>
        <taxon>Pseudomonadota</taxon>
        <taxon>Gammaproteobacteria</taxon>
        <taxon>Enterobacterales</taxon>
        <taxon>Enterobacteriaceae</taxon>
        <taxon>Enterobacter</taxon>
        <taxon>Enterobacter cloacae complex</taxon>
    </lineage>
</organism>
<proteinExistence type="predicted"/>
<evidence type="ECO:0000313" key="3">
    <source>
        <dbReference type="Proteomes" id="UP000509421"/>
    </source>
</evidence>
<name>A0A7H8UGY6_ENTCL</name>
<dbReference type="EMBL" id="CP056117">
    <property type="protein sequence ID" value="QKZ99148.1"/>
    <property type="molecule type" value="Genomic_DNA"/>
</dbReference>
<reference evidence="2 3" key="1">
    <citation type="submission" date="2020-06" db="EMBL/GenBank/DDBJ databases">
        <title>Long-read sequencing of DSM26481-BlokeschLab.</title>
        <authorList>
            <person name="Blokesch M."/>
        </authorList>
    </citation>
    <scope>NUCLEOTIDE SEQUENCE [LARGE SCALE GENOMIC DNA]</scope>
    <source>
        <strain evidence="2 3">DSM 26481</strain>
    </source>
</reference>
<evidence type="ECO:0008006" key="4">
    <source>
        <dbReference type="Google" id="ProtNLM"/>
    </source>
</evidence>
<dbReference type="AlphaFoldDB" id="A0A7H8UGY6"/>
<feature type="transmembrane region" description="Helical" evidence="1">
    <location>
        <begin position="59"/>
        <end position="78"/>
    </location>
</feature>
<dbReference type="RefSeq" id="WP_176610332.1">
    <property type="nucleotide sequence ID" value="NZ_CP056117.1"/>
</dbReference>
<dbReference type="Proteomes" id="UP000509421">
    <property type="component" value="Chromosome"/>
</dbReference>
<gene>
    <name evidence="2" type="ORF">HWQ14_16455</name>
</gene>
<evidence type="ECO:0000256" key="1">
    <source>
        <dbReference type="SAM" id="Phobius"/>
    </source>
</evidence>
<evidence type="ECO:0000313" key="2">
    <source>
        <dbReference type="EMBL" id="QKZ99148.1"/>
    </source>
</evidence>
<keyword evidence="1" id="KW-0472">Membrane</keyword>
<sequence>MKILPLLTGRISYDLLQHGKEIDEAIAHGNVLLNHSTPALERYFSRPLSELPGQNPYPVAMLLPLFLTVFAFNMLPFLKAISSMSPALHALSFFAPSIAILIYLISTSTLLARGYTSGLSGLLALYIFLLAVTVLQWIYYLFTSDGSSWQLLIATIAMVIIRWVLNSQGFALFTLYCRTKRLAALAHKMRLKSSKDNARIP</sequence>
<feature type="transmembrane region" description="Helical" evidence="1">
    <location>
        <begin position="123"/>
        <end position="142"/>
    </location>
</feature>